<organism evidence="2 3">
    <name type="scientific">Methylobacterium marchantiae</name>
    <dbReference type="NCBI Taxonomy" id="600331"/>
    <lineage>
        <taxon>Bacteria</taxon>
        <taxon>Pseudomonadati</taxon>
        <taxon>Pseudomonadota</taxon>
        <taxon>Alphaproteobacteria</taxon>
        <taxon>Hyphomicrobiales</taxon>
        <taxon>Methylobacteriaceae</taxon>
        <taxon>Methylobacterium</taxon>
    </lineage>
</organism>
<comment type="caution">
    <text evidence="2">The sequence shown here is derived from an EMBL/GenBank/DDBJ whole genome shotgun (WGS) entry which is preliminary data.</text>
</comment>
<evidence type="ECO:0000313" key="2">
    <source>
        <dbReference type="EMBL" id="MFD1302399.1"/>
    </source>
</evidence>
<dbReference type="Proteomes" id="UP001597176">
    <property type="component" value="Unassembled WGS sequence"/>
</dbReference>
<name>A0ABW3WYH1_9HYPH</name>
<dbReference type="InterPro" id="IPR050415">
    <property type="entry name" value="MRET"/>
</dbReference>
<keyword evidence="3" id="KW-1185">Reference proteome</keyword>
<sequence length="318" mass="33791">MSARCSLVVNGKAVRVSTGDTPLEAALADGVIAPTTGLHGSHLLGQSSGPSPRRAQARAHRTEPVKLSMPRPAASEDMLAFAEVRSAAQVRRIGTVTQIAPLGAHVLEVVVTVTRRLDLEPGHQVTATFEGFEPIDVSPTLRLDGTTELNELVFHLRVGHSCNPVAHALGEEILLGHPVKIKGPVGRGYYRPGGGRLLLVGRETGFAPIWAIARAARYIEPIREIVVVTGASDPLDLYMRPSLDWLRATGVSRITLVADRTRQRPPDVRPGPLTAHLTGLKTTDVVHVAGDASTVGAVEVLAAAAGARCYPILIPDRL</sequence>
<evidence type="ECO:0000313" key="3">
    <source>
        <dbReference type="Proteomes" id="UP001597176"/>
    </source>
</evidence>
<dbReference type="EMBL" id="JBHTND010000015">
    <property type="protein sequence ID" value="MFD1302399.1"/>
    <property type="molecule type" value="Genomic_DNA"/>
</dbReference>
<dbReference type="SUPFAM" id="SSF52343">
    <property type="entry name" value="Ferredoxin reductase-like, C-terminal NADP-linked domain"/>
    <property type="match status" value="1"/>
</dbReference>
<gene>
    <name evidence="2" type="ORF">ACFQ4G_12545</name>
</gene>
<proteinExistence type="predicted"/>
<dbReference type="RefSeq" id="WP_238209154.1">
    <property type="nucleotide sequence ID" value="NZ_JBHTND010000015.1"/>
</dbReference>
<dbReference type="Gene3D" id="3.40.50.80">
    <property type="entry name" value="Nucleotide-binding domain of ferredoxin-NADP reductase (FNR) module"/>
    <property type="match status" value="1"/>
</dbReference>
<dbReference type="InterPro" id="IPR039261">
    <property type="entry name" value="FNR_nucleotide-bd"/>
</dbReference>
<reference evidence="3" key="1">
    <citation type="journal article" date="2019" name="Int. J. Syst. Evol. Microbiol.">
        <title>The Global Catalogue of Microorganisms (GCM) 10K type strain sequencing project: providing services to taxonomists for standard genome sequencing and annotation.</title>
        <authorList>
            <consortium name="The Broad Institute Genomics Platform"/>
            <consortium name="The Broad Institute Genome Sequencing Center for Infectious Disease"/>
            <person name="Wu L."/>
            <person name="Ma J."/>
        </authorList>
    </citation>
    <scope>NUCLEOTIDE SEQUENCE [LARGE SCALE GENOMIC DNA]</scope>
    <source>
        <strain evidence="3">CCUG 56108</strain>
    </source>
</reference>
<protein>
    <submittedName>
        <fullName evidence="2">Ferredoxin--NAD(+) reductase</fullName>
    </submittedName>
</protein>
<accession>A0ABW3WYH1</accession>
<feature type="region of interest" description="Disordered" evidence="1">
    <location>
        <begin position="38"/>
        <end position="71"/>
    </location>
</feature>
<evidence type="ECO:0000256" key="1">
    <source>
        <dbReference type="SAM" id="MobiDB-lite"/>
    </source>
</evidence>
<dbReference type="PANTHER" id="PTHR47354:SF5">
    <property type="entry name" value="PROTEIN RFBI"/>
    <property type="match status" value="1"/>
</dbReference>
<dbReference type="PANTHER" id="PTHR47354">
    <property type="entry name" value="NADH OXIDOREDUCTASE HCR"/>
    <property type="match status" value="1"/>
</dbReference>